<dbReference type="Proteomes" id="UP001229421">
    <property type="component" value="Unassembled WGS sequence"/>
</dbReference>
<feature type="compositionally biased region" description="Basic and acidic residues" evidence="1">
    <location>
        <begin position="1"/>
        <end position="11"/>
    </location>
</feature>
<reference evidence="2" key="1">
    <citation type="journal article" date="2023" name="bioRxiv">
        <title>Improved chromosome-level genome assembly for marigold (Tagetes erecta).</title>
        <authorList>
            <person name="Jiang F."/>
            <person name="Yuan L."/>
            <person name="Wang S."/>
            <person name="Wang H."/>
            <person name="Xu D."/>
            <person name="Wang A."/>
            <person name="Fan W."/>
        </authorList>
    </citation>
    <scope>NUCLEOTIDE SEQUENCE</scope>
    <source>
        <strain evidence="2">WSJ</strain>
        <tissue evidence="2">Leaf</tissue>
    </source>
</reference>
<protein>
    <submittedName>
        <fullName evidence="2">Uncharacterized protein</fullName>
    </submittedName>
</protein>
<name>A0AAD8PCI2_TARER</name>
<gene>
    <name evidence="2" type="ORF">QVD17_06914</name>
</gene>
<evidence type="ECO:0000256" key="1">
    <source>
        <dbReference type="SAM" id="MobiDB-lite"/>
    </source>
</evidence>
<evidence type="ECO:0000313" key="3">
    <source>
        <dbReference type="Proteomes" id="UP001229421"/>
    </source>
</evidence>
<proteinExistence type="predicted"/>
<keyword evidence="3" id="KW-1185">Reference proteome</keyword>
<comment type="caution">
    <text evidence="2">The sequence shown here is derived from an EMBL/GenBank/DDBJ whole genome shotgun (WGS) entry which is preliminary data.</text>
</comment>
<evidence type="ECO:0000313" key="2">
    <source>
        <dbReference type="EMBL" id="KAK1441077.1"/>
    </source>
</evidence>
<feature type="compositionally biased region" description="Acidic residues" evidence="1">
    <location>
        <begin position="28"/>
        <end position="64"/>
    </location>
</feature>
<accession>A0AAD8PCI2</accession>
<dbReference type="AlphaFoldDB" id="A0AAD8PCI2"/>
<feature type="region of interest" description="Disordered" evidence="1">
    <location>
        <begin position="1"/>
        <end position="72"/>
    </location>
</feature>
<organism evidence="2 3">
    <name type="scientific">Tagetes erecta</name>
    <name type="common">African marigold</name>
    <dbReference type="NCBI Taxonomy" id="13708"/>
    <lineage>
        <taxon>Eukaryota</taxon>
        <taxon>Viridiplantae</taxon>
        <taxon>Streptophyta</taxon>
        <taxon>Embryophyta</taxon>
        <taxon>Tracheophyta</taxon>
        <taxon>Spermatophyta</taxon>
        <taxon>Magnoliopsida</taxon>
        <taxon>eudicotyledons</taxon>
        <taxon>Gunneridae</taxon>
        <taxon>Pentapetalae</taxon>
        <taxon>asterids</taxon>
        <taxon>campanulids</taxon>
        <taxon>Asterales</taxon>
        <taxon>Asteraceae</taxon>
        <taxon>Asteroideae</taxon>
        <taxon>Heliantheae alliance</taxon>
        <taxon>Tageteae</taxon>
        <taxon>Tagetes</taxon>
    </lineage>
</organism>
<sequence length="72" mass="8354">MRDGINNKDNQDSPIIFDDLLDDIQPTGEEDEDDEEEEDDDDDGEDYDDDDDVDVDHEEDDVNESEYISSYC</sequence>
<dbReference type="EMBL" id="JAUHHV010000001">
    <property type="protein sequence ID" value="KAK1441077.1"/>
    <property type="molecule type" value="Genomic_DNA"/>
</dbReference>